<feature type="transmembrane region" description="Helical" evidence="5">
    <location>
        <begin position="61"/>
        <end position="84"/>
    </location>
</feature>
<dbReference type="Pfam" id="PF01061">
    <property type="entry name" value="ABC2_membrane"/>
    <property type="match status" value="1"/>
</dbReference>
<feature type="transmembrane region" description="Helical" evidence="5">
    <location>
        <begin position="137"/>
        <end position="159"/>
    </location>
</feature>
<dbReference type="InterPro" id="IPR000412">
    <property type="entry name" value="ABC_2_transport"/>
</dbReference>
<evidence type="ECO:0000256" key="1">
    <source>
        <dbReference type="ARBA" id="ARBA00004141"/>
    </source>
</evidence>
<dbReference type="GO" id="GO:0043190">
    <property type="term" value="C:ATP-binding cassette (ABC) transporter complex"/>
    <property type="evidence" value="ECO:0007669"/>
    <property type="project" value="InterPro"/>
</dbReference>
<feature type="transmembrane region" description="Helical" evidence="5">
    <location>
        <begin position="21"/>
        <end position="41"/>
    </location>
</feature>
<dbReference type="InterPro" id="IPR047817">
    <property type="entry name" value="ABC2_TM_bact-type"/>
</dbReference>
<evidence type="ECO:0000313" key="8">
    <source>
        <dbReference type="EMBL" id="MBA2864863.1"/>
    </source>
</evidence>
<dbReference type="GeneID" id="36102007"/>
<evidence type="ECO:0000313" key="7">
    <source>
        <dbReference type="EMBL" id="AVB76328.1"/>
    </source>
</evidence>
<evidence type="ECO:0000256" key="5">
    <source>
        <dbReference type="SAM" id="Phobius"/>
    </source>
</evidence>
<organism evidence="7 10">
    <name type="scientific">Methanococcus maripaludis</name>
    <name type="common">Methanococcus deltae</name>
    <dbReference type="NCBI Taxonomy" id="39152"/>
    <lineage>
        <taxon>Archaea</taxon>
        <taxon>Methanobacteriati</taxon>
        <taxon>Methanobacteriota</taxon>
        <taxon>Methanomada group</taxon>
        <taxon>Methanococci</taxon>
        <taxon>Methanococcales</taxon>
        <taxon>Methanococcaceae</taxon>
        <taxon>Methanococcus</taxon>
    </lineage>
</organism>
<reference evidence="10" key="1">
    <citation type="journal article" date="2018" name="Genome Announc.">
        <title>Complete Genome Sequence of the Methanococcus maripaludis Type Strain JJ (DSM 2067), a Model for Selenoprotein Synthesis in Archaea.</title>
        <authorList>
            <person name="Poehlein A."/>
            <person name="Heym D."/>
            <person name="Quitzke V."/>
            <person name="Fersch J."/>
            <person name="Daniel R."/>
            <person name="Rother M."/>
        </authorList>
    </citation>
    <scope>NUCLEOTIDE SEQUENCE [LARGE SCALE GENOMIC DNA]</scope>
    <source>
        <strain evidence="10">DSM 2067</strain>
    </source>
</reference>
<dbReference type="InterPro" id="IPR005942">
    <property type="entry name" value="Daunbcin-R_ABC-transpt"/>
</dbReference>
<evidence type="ECO:0000256" key="4">
    <source>
        <dbReference type="ARBA" id="ARBA00023136"/>
    </source>
</evidence>
<evidence type="ECO:0000313" key="11">
    <source>
        <dbReference type="Proteomes" id="UP000567099"/>
    </source>
</evidence>
<proteinExistence type="predicted"/>
<feature type="transmembrane region" description="Helical" evidence="5">
    <location>
        <begin position="171"/>
        <end position="190"/>
    </location>
</feature>
<reference evidence="7" key="2">
    <citation type="submission" date="2018-02" db="EMBL/GenBank/DDBJ databases">
        <title>Complete genome sequence of the Methanococcus maripaludis type strain JJ (DSM 2067), a model for selenoprotein synthesis in Archaea.</title>
        <authorList>
            <person name="Poehlein A."/>
            <person name="Heym D."/>
            <person name="Quitzke V."/>
            <person name="Fersch J."/>
            <person name="Daniel R."/>
            <person name="Rother M."/>
        </authorList>
    </citation>
    <scope>NUCLEOTIDE SEQUENCE [LARGE SCALE GENOMIC DNA]</scope>
    <source>
        <strain evidence="7">DSM 2067</strain>
    </source>
</reference>
<gene>
    <name evidence="7" type="primary">yadH</name>
    <name evidence="8" type="ORF">HNP94_001891</name>
    <name evidence="9" type="ORF">HNP96_001646</name>
    <name evidence="7" type="ORF">MMJJ_09190</name>
</gene>
<protein>
    <submittedName>
        <fullName evidence="8">ABC-2 type transport system permease protein</fullName>
    </submittedName>
    <submittedName>
        <fullName evidence="7">Inner membrane transport permease YadH</fullName>
    </submittedName>
</protein>
<keyword evidence="4 5" id="KW-0472">Membrane</keyword>
<keyword evidence="2 5" id="KW-0812">Transmembrane</keyword>
<evidence type="ECO:0000313" key="9">
    <source>
        <dbReference type="EMBL" id="MBB6497598.1"/>
    </source>
</evidence>
<dbReference type="PRINTS" id="PR00164">
    <property type="entry name" value="ABC2TRNSPORT"/>
</dbReference>
<name>A0A2L1CAC3_METMI</name>
<dbReference type="InterPro" id="IPR051784">
    <property type="entry name" value="Nod_factor_ABC_transporter"/>
</dbReference>
<evidence type="ECO:0000256" key="2">
    <source>
        <dbReference type="ARBA" id="ARBA00022692"/>
    </source>
</evidence>
<dbReference type="Proteomes" id="UP000590564">
    <property type="component" value="Unassembled WGS sequence"/>
</dbReference>
<dbReference type="GO" id="GO:0140359">
    <property type="term" value="F:ABC-type transporter activity"/>
    <property type="evidence" value="ECO:0007669"/>
    <property type="project" value="InterPro"/>
</dbReference>
<reference evidence="9 12" key="3">
    <citation type="submission" date="2020-08" db="EMBL/GenBank/DDBJ databases">
        <title>Genomic Encyclopedia of Type Strains, Phase IV (KMG-V): Genome sequencing to study the core and pangenomes of soil and plant-associated prokaryotes.</title>
        <authorList>
            <person name="Whitman W."/>
        </authorList>
    </citation>
    <scope>NUCLEOTIDE SEQUENCE [LARGE SCALE GENOMIC DNA]</scope>
    <source>
        <strain evidence="8 11">C13</strain>
        <strain evidence="9 12">D1</strain>
    </source>
</reference>
<dbReference type="NCBIfam" id="TIGR01247">
    <property type="entry name" value="drrB"/>
    <property type="match status" value="1"/>
</dbReference>
<feature type="transmembrane region" description="Helical" evidence="5">
    <location>
        <begin position="225"/>
        <end position="247"/>
    </location>
</feature>
<dbReference type="InterPro" id="IPR013525">
    <property type="entry name" value="ABC2_TM"/>
</dbReference>
<feature type="transmembrane region" description="Helical" evidence="5">
    <location>
        <begin position="105"/>
        <end position="131"/>
    </location>
</feature>
<keyword evidence="3 5" id="KW-1133">Transmembrane helix</keyword>
<dbReference type="PANTHER" id="PTHR43229:SF2">
    <property type="entry name" value="NODULATION PROTEIN J"/>
    <property type="match status" value="1"/>
</dbReference>
<dbReference type="AlphaFoldDB" id="A0A2L1CAC3"/>
<dbReference type="PROSITE" id="PS51012">
    <property type="entry name" value="ABC_TM2"/>
    <property type="match status" value="1"/>
</dbReference>
<comment type="subcellular location">
    <subcellularLocation>
        <location evidence="1">Membrane</location>
        <topology evidence="1">Multi-pass membrane protein</topology>
    </subcellularLocation>
</comment>
<dbReference type="EMBL" id="CP026606">
    <property type="protein sequence ID" value="AVB76328.1"/>
    <property type="molecule type" value="Genomic_DNA"/>
</dbReference>
<dbReference type="KEGG" id="mmad:MMJJ_09190"/>
<evidence type="ECO:0000256" key="3">
    <source>
        <dbReference type="ARBA" id="ARBA00022989"/>
    </source>
</evidence>
<dbReference type="PANTHER" id="PTHR43229">
    <property type="entry name" value="NODULATION PROTEIN J"/>
    <property type="match status" value="1"/>
</dbReference>
<dbReference type="PIRSF" id="PIRSF006648">
    <property type="entry name" value="DrrB"/>
    <property type="match status" value="1"/>
</dbReference>
<dbReference type="RefSeq" id="WP_104837875.1">
    <property type="nucleotide sequence ID" value="NZ_CP026606.1"/>
</dbReference>
<evidence type="ECO:0000259" key="6">
    <source>
        <dbReference type="PROSITE" id="PS51012"/>
    </source>
</evidence>
<evidence type="ECO:0000313" key="10">
    <source>
        <dbReference type="Proteomes" id="UP000239462"/>
    </source>
</evidence>
<dbReference type="Proteomes" id="UP000567099">
    <property type="component" value="Unassembled WGS sequence"/>
</dbReference>
<evidence type="ECO:0000313" key="12">
    <source>
        <dbReference type="Proteomes" id="UP000590564"/>
    </source>
</evidence>
<sequence length="253" mass="28069">MDAFSAMFYRQLRRFTRAKSRVLGSLLNPLVWLVFFGIGWSRAFDFPAAREIFGGVDYLTYLIPGVVSMTVFSGSFISGVTVIWDKQFGFLKETLVAPTSRSEAILGRIMGDSITALIQGVLIMVLSLFLVSLNPFGMIPVIFTSFILAVAFASVGISLGLKINSQEGFHLIFGLLMQPLIFLSGAFYPIDAMPTWMKILAYLNPLTYAVDSARYFLAGFSRFPIILDVSILIVLSVFLVVLAMYTFEKAVIE</sequence>
<feature type="domain" description="ABC transmembrane type-2" evidence="6">
    <location>
        <begin position="20"/>
        <end position="250"/>
    </location>
</feature>
<accession>A0A2L1CAC3</accession>
<dbReference type="EMBL" id="JACHED010000004">
    <property type="protein sequence ID" value="MBB6497598.1"/>
    <property type="molecule type" value="Genomic_DNA"/>
</dbReference>
<dbReference type="Proteomes" id="UP000239462">
    <property type="component" value="Chromosome"/>
</dbReference>
<dbReference type="EMBL" id="JACDUO010000003">
    <property type="protein sequence ID" value="MBA2864863.1"/>
    <property type="molecule type" value="Genomic_DNA"/>
</dbReference>